<dbReference type="EMBL" id="RJUG01000002">
    <property type="protein sequence ID" value="ROI10118.1"/>
    <property type="molecule type" value="Genomic_DNA"/>
</dbReference>
<organism evidence="1 2">
    <name type="scientific">Kaistella daneshvariae</name>
    <dbReference type="NCBI Taxonomy" id="2487074"/>
    <lineage>
        <taxon>Bacteria</taxon>
        <taxon>Pseudomonadati</taxon>
        <taxon>Bacteroidota</taxon>
        <taxon>Flavobacteriia</taxon>
        <taxon>Flavobacteriales</taxon>
        <taxon>Weeksellaceae</taxon>
        <taxon>Chryseobacterium group</taxon>
        <taxon>Kaistella</taxon>
    </lineage>
</organism>
<dbReference type="Proteomes" id="UP000270224">
    <property type="component" value="Unassembled WGS sequence"/>
</dbReference>
<evidence type="ECO:0000313" key="1">
    <source>
        <dbReference type="EMBL" id="ROI10118.1"/>
    </source>
</evidence>
<accession>A0A3N0WYB9</accession>
<dbReference type="OrthoDB" id="1440774at2"/>
<dbReference type="Pfam" id="PF09697">
    <property type="entry name" value="Porph_ging"/>
    <property type="match status" value="1"/>
</dbReference>
<comment type="caution">
    <text evidence="1">The sequence shown here is derived from an EMBL/GenBank/DDBJ whole genome shotgun (WGS) entry which is preliminary data.</text>
</comment>
<proteinExistence type="predicted"/>
<gene>
    <name evidence="1" type="ORF">EGI11_04755</name>
</gene>
<reference evidence="2" key="1">
    <citation type="submission" date="2018-11" db="EMBL/GenBank/DDBJ databases">
        <title>Proposal to divide the Flavobacteriaceae and reorganize its genera based on Amino Acid Identity values calculated from whole genome sequences.</title>
        <authorList>
            <person name="Nicholson A.C."/>
            <person name="Gulvik C.A."/>
            <person name="Whitney A.M."/>
            <person name="Humrighouse B.W."/>
            <person name="Bell M."/>
            <person name="Holmes B."/>
            <person name="Steigerwalt A."/>
            <person name="Villarma A."/>
            <person name="Sheth M."/>
            <person name="Batra D."/>
            <person name="Pryor J."/>
            <person name="Bernardet J.-F."/>
            <person name="Hugo C."/>
            <person name="Kampfer P."/>
            <person name="Newman J."/>
            <person name="Mcquiston J.R."/>
        </authorList>
    </citation>
    <scope>NUCLEOTIDE SEQUENCE [LARGE SCALE GENOMIC DNA]</scope>
    <source>
        <strain evidence="2">H3056</strain>
    </source>
</reference>
<dbReference type="NCBIfam" id="TIGR01200">
    <property type="entry name" value="GLPGLI"/>
    <property type="match status" value="1"/>
</dbReference>
<sequence>MGGKNFIFIETEVDFTWKIRNEKKNIQGFTCNKATTTKYVRNFTAWFTTEIPIVDGPYKFFGLPGLILEVYDDAQNYHFQLVKYNPSDNSTI</sequence>
<reference evidence="2" key="2">
    <citation type="submission" date="2018-11" db="EMBL/GenBank/DDBJ databases">
        <title>Proposal to divide the Flavobacteriaceae and reorganize its genera based on Amino Acid Identity values calculated from whole genome sequences.</title>
        <authorList>
            <person name="Nicholson A.C."/>
            <person name="Gulvik C.A."/>
            <person name="Whitney A.M."/>
            <person name="Humrighouse B.W."/>
            <person name="Bell M."/>
            <person name="Holmens B."/>
            <person name="Steigerwalt A."/>
            <person name="Villarma A."/>
            <person name="Sheth M."/>
            <person name="Batra D."/>
            <person name="Pryor J."/>
            <person name="Bernardet J.-F."/>
            <person name="Hugo C."/>
            <person name="Kampfer P."/>
            <person name="Newman J."/>
            <person name="Mcquiston J.R."/>
        </authorList>
    </citation>
    <scope>NUCLEOTIDE SEQUENCE [LARGE SCALE GENOMIC DNA]</scope>
    <source>
        <strain evidence="2">H3056</strain>
    </source>
</reference>
<dbReference type="InterPro" id="IPR005901">
    <property type="entry name" value="GLPGLI"/>
</dbReference>
<name>A0A3N0WYB9_9FLAO</name>
<protein>
    <submittedName>
        <fullName evidence="1">GLPGLI family protein</fullName>
    </submittedName>
</protein>
<dbReference type="AlphaFoldDB" id="A0A3N0WYB9"/>
<evidence type="ECO:0000313" key="2">
    <source>
        <dbReference type="Proteomes" id="UP000270224"/>
    </source>
</evidence>